<reference evidence="1 2" key="1">
    <citation type="submission" date="2018-05" db="EMBL/GenBank/DDBJ databases">
        <title>Brumimicrobium oceani sp. nov., isolated from coastal sediment.</title>
        <authorList>
            <person name="Kou Y."/>
        </authorList>
    </citation>
    <scope>NUCLEOTIDE SEQUENCE [LARGE SCALE GENOMIC DNA]</scope>
    <source>
        <strain evidence="1 2">C305</strain>
    </source>
</reference>
<keyword evidence="2" id="KW-1185">Reference proteome</keyword>
<organism evidence="1 2">
    <name type="scientific">Brumimicrobium oceani</name>
    <dbReference type="NCBI Taxonomy" id="2100725"/>
    <lineage>
        <taxon>Bacteria</taxon>
        <taxon>Pseudomonadati</taxon>
        <taxon>Bacteroidota</taxon>
        <taxon>Flavobacteriia</taxon>
        <taxon>Flavobacteriales</taxon>
        <taxon>Crocinitomicaceae</taxon>
        <taxon>Brumimicrobium</taxon>
    </lineage>
</organism>
<comment type="caution">
    <text evidence="1">The sequence shown here is derived from an EMBL/GenBank/DDBJ whole genome shotgun (WGS) entry which is preliminary data.</text>
</comment>
<gene>
    <name evidence="1" type="ORF">DIT68_13365</name>
</gene>
<proteinExistence type="predicted"/>
<dbReference type="Proteomes" id="UP000245370">
    <property type="component" value="Unassembled WGS sequence"/>
</dbReference>
<protein>
    <submittedName>
        <fullName evidence="1">Uncharacterized protein</fullName>
    </submittedName>
</protein>
<accession>A0A2U2XA84</accession>
<name>A0A2U2XA84_9FLAO</name>
<reference evidence="1 2" key="2">
    <citation type="submission" date="2018-05" db="EMBL/GenBank/DDBJ databases">
        <authorList>
            <person name="Lanie J.A."/>
            <person name="Ng W.-L."/>
            <person name="Kazmierczak K.M."/>
            <person name="Andrzejewski T.M."/>
            <person name="Davidsen T.M."/>
            <person name="Wayne K.J."/>
            <person name="Tettelin H."/>
            <person name="Glass J.I."/>
            <person name="Rusch D."/>
            <person name="Podicherti R."/>
            <person name="Tsui H.-C.T."/>
            <person name="Winkler M.E."/>
        </authorList>
    </citation>
    <scope>NUCLEOTIDE SEQUENCE [LARGE SCALE GENOMIC DNA]</scope>
    <source>
        <strain evidence="1 2">C305</strain>
    </source>
</reference>
<dbReference type="EMBL" id="QFRJ01000012">
    <property type="protein sequence ID" value="PWH84706.1"/>
    <property type="molecule type" value="Genomic_DNA"/>
</dbReference>
<evidence type="ECO:0000313" key="2">
    <source>
        <dbReference type="Proteomes" id="UP000245370"/>
    </source>
</evidence>
<dbReference type="AlphaFoldDB" id="A0A2U2XA84"/>
<sequence>MLELSKNILTKVSFDRQLFQKELEKSVKWINKSEDLHSLKEWCMIEFGQLYPSILKKVFYKK</sequence>
<evidence type="ECO:0000313" key="1">
    <source>
        <dbReference type="EMBL" id="PWH84706.1"/>
    </source>
</evidence>